<accession>A0A7W8EB35</accession>
<name>A0A7W8EB35_9BACT</name>
<gene>
    <name evidence="1" type="ORF">HDF15_004664</name>
</gene>
<organism evidence="1 2">
    <name type="scientific">Granulicella mallensis</name>
    <dbReference type="NCBI Taxonomy" id="940614"/>
    <lineage>
        <taxon>Bacteria</taxon>
        <taxon>Pseudomonadati</taxon>
        <taxon>Acidobacteriota</taxon>
        <taxon>Terriglobia</taxon>
        <taxon>Terriglobales</taxon>
        <taxon>Acidobacteriaceae</taxon>
        <taxon>Granulicella</taxon>
    </lineage>
</organism>
<dbReference type="Proteomes" id="UP000584867">
    <property type="component" value="Unassembled WGS sequence"/>
</dbReference>
<comment type="caution">
    <text evidence="1">The sequence shown here is derived from an EMBL/GenBank/DDBJ whole genome shotgun (WGS) entry which is preliminary data.</text>
</comment>
<sequence>MIKTNLVLNVQSAVALNFVLPVGTASESTTVDASSFVINSTGTSVGTIVNRKFVEKLRKGFRGEDLLASA</sequence>
<evidence type="ECO:0000313" key="2">
    <source>
        <dbReference type="Proteomes" id="UP000584867"/>
    </source>
</evidence>
<protein>
    <submittedName>
        <fullName evidence="1">Uncharacterized protein</fullName>
    </submittedName>
</protein>
<dbReference type="EMBL" id="JACHIO010000025">
    <property type="protein sequence ID" value="MBB5066288.1"/>
    <property type="molecule type" value="Genomic_DNA"/>
</dbReference>
<evidence type="ECO:0000313" key="1">
    <source>
        <dbReference type="EMBL" id="MBB5066288.1"/>
    </source>
</evidence>
<dbReference type="AlphaFoldDB" id="A0A7W8EB35"/>
<proteinExistence type="predicted"/>
<reference evidence="1 2" key="1">
    <citation type="submission" date="2020-08" db="EMBL/GenBank/DDBJ databases">
        <title>Genomic Encyclopedia of Type Strains, Phase IV (KMG-V): Genome sequencing to study the core and pangenomes of soil and plant-associated prokaryotes.</title>
        <authorList>
            <person name="Whitman W."/>
        </authorList>
    </citation>
    <scope>NUCLEOTIDE SEQUENCE [LARGE SCALE GENOMIC DNA]</scope>
    <source>
        <strain evidence="1 2">X5P3</strain>
    </source>
</reference>